<sequence length="91" mass="9513">MAESHAISRPQRDADYPGRQADCIAALRPAVSDLAAASQDSIVAAIGGEMTDDLVALARKAEAAGWSYKEASSAIETLAREYEGAKGAIFD</sequence>
<accession>A0A1L3LRG4</accession>
<proteinExistence type="predicted"/>
<dbReference type="Proteomes" id="UP000295043">
    <property type="component" value="Unassembled WGS sequence"/>
</dbReference>
<protein>
    <submittedName>
        <fullName evidence="1">Uncharacterized protein</fullName>
    </submittedName>
</protein>
<reference evidence="2 4" key="2">
    <citation type="submission" date="2019-03" db="EMBL/GenBank/DDBJ databases">
        <title>Genomic Encyclopedia of Type Strains, Phase IV (KMG-V): Genome sequencing to study the core and pangenomes of soil and plant-associated prokaryotes.</title>
        <authorList>
            <person name="Whitman W."/>
        </authorList>
    </citation>
    <scope>NUCLEOTIDE SEQUENCE [LARGE SCALE GENOMIC DNA]</scope>
    <source>
        <strain evidence="2 4">23C40</strain>
    </source>
</reference>
<evidence type="ECO:0000313" key="1">
    <source>
        <dbReference type="EMBL" id="APG92685.1"/>
    </source>
</evidence>
<dbReference type="EMBL" id="SLVU01000005">
    <property type="protein sequence ID" value="TCN32041.1"/>
    <property type="molecule type" value="Genomic_DNA"/>
</dbReference>
<dbReference type="OrthoDB" id="8278051at2"/>
<evidence type="ECO:0000313" key="2">
    <source>
        <dbReference type="EMBL" id="TCN32041.1"/>
    </source>
</evidence>
<dbReference type="RefSeq" id="WP_037389697.1">
    <property type="nucleotide sequence ID" value="NZ_CP013107.1"/>
</dbReference>
<dbReference type="KEGG" id="same:SAMCFNEI73_Ch3431"/>
<gene>
    <name evidence="2" type="ORF">EV184_105296</name>
    <name evidence="1" type="ORF">SAMCFNEI73_Ch3431</name>
</gene>
<name>A0A1L3LRG4_9HYPH</name>
<dbReference type="EMBL" id="CP013107">
    <property type="protein sequence ID" value="APG92685.1"/>
    <property type="molecule type" value="Genomic_DNA"/>
</dbReference>
<keyword evidence="3" id="KW-1185">Reference proteome</keyword>
<evidence type="ECO:0000313" key="3">
    <source>
        <dbReference type="Proteomes" id="UP000182306"/>
    </source>
</evidence>
<organism evidence="1 3">
    <name type="scientific">Sinorhizobium americanum</name>
    <dbReference type="NCBI Taxonomy" id="194963"/>
    <lineage>
        <taxon>Bacteria</taxon>
        <taxon>Pseudomonadati</taxon>
        <taxon>Pseudomonadota</taxon>
        <taxon>Alphaproteobacteria</taxon>
        <taxon>Hyphomicrobiales</taxon>
        <taxon>Rhizobiaceae</taxon>
        <taxon>Sinorhizobium/Ensifer group</taxon>
        <taxon>Sinorhizobium</taxon>
    </lineage>
</organism>
<dbReference type="AlphaFoldDB" id="A0A1L3LRG4"/>
<evidence type="ECO:0000313" key="4">
    <source>
        <dbReference type="Proteomes" id="UP000295043"/>
    </source>
</evidence>
<dbReference type="Proteomes" id="UP000182306">
    <property type="component" value="Chromosome"/>
</dbReference>
<reference evidence="1 3" key="1">
    <citation type="submission" date="2015-10" db="EMBL/GenBank/DDBJ databases">
        <title>Genomic differences between typical nodule nitrogen-fixing rhizobial strains and those coming from bean seeds.</title>
        <authorList>
            <person name="Peralta H."/>
            <person name="Aguilar-Vera A."/>
            <person name="Diaz R."/>
            <person name="Mora Y."/>
            <person name="Martinez-Batallar G."/>
            <person name="Salazar E."/>
            <person name="Vargas-Lagunas C."/>
            <person name="Encarnacion S."/>
            <person name="Girard L."/>
            <person name="Mora J."/>
        </authorList>
    </citation>
    <scope>NUCLEOTIDE SEQUENCE [LARGE SCALE GENOMIC DNA]</scope>
    <source>
        <strain evidence="1 3">CFNEI 73</strain>
    </source>
</reference>